<reference evidence="9 10" key="1">
    <citation type="submission" date="2018-06" db="EMBL/GenBank/DDBJ databases">
        <title>Genomic Encyclopedia of Archaeal and Bacterial Type Strains, Phase II (KMG-II): from individual species to whole genera.</title>
        <authorList>
            <person name="Goeker M."/>
        </authorList>
    </citation>
    <scope>NUCLEOTIDE SEQUENCE [LARGE SCALE GENOMIC DNA]</scope>
    <source>
        <strain evidence="9 10">DSM 23241</strain>
    </source>
</reference>
<dbReference type="PROSITE" id="PS51123">
    <property type="entry name" value="OMPA_2"/>
    <property type="match status" value="1"/>
</dbReference>
<gene>
    <name evidence="9" type="ORF">LX80_01234</name>
</gene>
<dbReference type="RefSeq" id="WP_111294323.1">
    <property type="nucleotide sequence ID" value="NZ_QKZV01000003.1"/>
</dbReference>
<feature type="signal peptide" evidence="7">
    <location>
        <begin position="1"/>
        <end position="19"/>
    </location>
</feature>
<evidence type="ECO:0000256" key="4">
    <source>
        <dbReference type="ARBA" id="ARBA00023237"/>
    </source>
</evidence>
<feature type="chain" id="PRO_5015909220" evidence="7">
    <location>
        <begin position="20"/>
        <end position="454"/>
    </location>
</feature>
<dbReference type="GO" id="GO:0007155">
    <property type="term" value="P:cell adhesion"/>
    <property type="evidence" value="ECO:0007669"/>
    <property type="project" value="InterPro"/>
</dbReference>
<dbReference type="PROSITE" id="PS01068">
    <property type="entry name" value="OMPA_1"/>
    <property type="match status" value="1"/>
</dbReference>
<dbReference type="PANTHER" id="PTHR30329">
    <property type="entry name" value="STATOR ELEMENT OF FLAGELLAR MOTOR COMPLEX"/>
    <property type="match status" value="1"/>
</dbReference>
<dbReference type="EMBL" id="QKZV01000003">
    <property type="protein sequence ID" value="PZX63583.1"/>
    <property type="molecule type" value="Genomic_DNA"/>
</dbReference>
<dbReference type="Gene3D" id="4.10.1080.10">
    <property type="entry name" value="TSP type-3 repeat"/>
    <property type="match status" value="1"/>
</dbReference>
<feature type="domain" description="OmpA-like" evidence="8">
    <location>
        <begin position="338"/>
        <end position="454"/>
    </location>
</feature>
<dbReference type="InterPro" id="IPR050330">
    <property type="entry name" value="Bact_OuterMem_StrucFunc"/>
</dbReference>
<comment type="subcellular location">
    <subcellularLocation>
        <location evidence="1">Cell outer membrane</location>
    </subcellularLocation>
</comment>
<evidence type="ECO:0000256" key="3">
    <source>
        <dbReference type="ARBA" id="ARBA00023136"/>
    </source>
</evidence>
<keyword evidence="10" id="KW-1185">Reference proteome</keyword>
<comment type="caution">
    <text evidence="9">The sequence shown here is derived from an EMBL/GenBank/DDBJ whole genome shotgun (WGS) entry which is preliminary data.</text>
</comment>
<dbReference type="Proteomes" id="UP000249720">
    <property type="component" value="Unassembled WGS sequence"/>
</dbReference>
<dbReference type="AlphaFoldDB" id="A0A2W7RSB8"/>
<name>A0A2W7RSB8_9BACT</name>
<sequence length="454" mass="49395">MKKTLLLLISIGGMLSVFAQDATQLIKRPSLSINFFLKDFATPELISSSSITTVFENKQWTKMKDMAPGLNVQYFQGLTDHLDFMAGLGGSFLKYPFLYKSGVQTPVQDKFLLEADANVNLKLLTDKYFMVPYLSAGIGASMYAGTYFGAYIPVGTGLQFNLGEGNFINLQYSYHLGVSDLTNYNFQYSLGFASPIAPGKKEVKLAPTPPPPVKETPKDTDGDGIPDDKDQCPNVPGVAKYNGCPVPDTDGDGINDENDKCPTVPGLAKYNGCPVPDTDGDGINDEEDKCPTVAGVARYQGCPVPDTDGDGINDEEDKCPNVFGVKENFGCPVIKEEVIVKVNTIAKNIFFSTGSAQLIANSYKPLGEMVKILQDDPNLKLDVEGYTDNVGSEAVNQALSEKRAYAVMQYFISKGINADRLHAAGYGSSKPIADNKTAKGRAMNRRVELKLRYY</sequence>
<evidence type="ECO:0000259" key="8">
    <source>
        <dbReference type="PROSITE" id="PS51123"/>
    </source>
</evidence>
<evidence type="ECO:0000313" key="10">
    <source>
        <dbReference type="Proteomes" id="UP000249720"/>
    </source>
</evidence>
<dbReference type="Gene3D" id="3.30.1330.60">
    <property type="entry name" value="OmpA-like domain"/>
    <property type="match status" value="1"/>
</dbReference>
<evidence type="ECO:0000256" key="7">
    <source>
        <dbReference type="SAM" id="SignalP"/>
    </source>
</evidence>
<dbReference type="Pfam" id="PF00691">
    <property type="entry name" value="OmpA"/>
    <property type="match status" value="1"/>
</dbReference>
<dbReference type="InterPro" id="IPR006664">
    <property type="entry name" value="OMP_bac"/>
</dbReference>
<evidence type="ECO:0000256" key="2">
    <source>
        <dbReference type="ARBA" id="ARBA00022729"/>
    </source>
</evidence>
<feature type="region of interest" description="Disordered" evidence="6">
    <location>
        <begin position="201"/>
        <end position="232"/>
    </location>
</feature>
<dbReference type="Pfam" id="PF02412">
    <property type="entry name" value="TSP_3"/>
    <property type="match status" value="4"/>
</dbReference>
<keyword evidence="3 5" id="KW-0472">Membrane</keyword>
<feature type="compositionally biased region" description="Basic and acidic residues" evidence="6">
    <location>
        <begin position="215"/>
        <end position="231"/>
    </location>
</feature>
<protein>
    <submittedName>
        <fullName evidence="9">Thrombospondin type 3 repeat-containing protein</fullName>
    </submittedName>
</protein>
<dbReference type="InterPro" id="IPR006690">
    <property type="entry name" value="OMPA-like_CS"/>
</dbReference>
<organism evidence="9 10">
    <name type="scientific">Hydrotalea sandarakina</name>
    <dbReference type="NCBI Taxonomy" id="1004304"/>
    <lineage>
        <taxon>Bacteria</taxon>
        <taxon>Pseudomonadati</taxon>
        <taxon>Bacteroidota</taxon>
        <taxon>Chitinophagia</taxon>
        <taxon>Chitinophagales</taxon>
        <taxon>Chitinophagaceae</taxon>
        <taxon>Hydrotalea</taxon>
    </lineage>
</organism>
<keyword evidence="2 7" id="KW-0732">Signal</keyword>
<dbReference type="InterPro" id="IPR003367">
    <property type="entry name" value="Thrombospondin_3-like_rpt"/>
</dbReference>
<dbReference type="CDD" id="cd07185">
    <property type="entry name" value="OmpA_C-like"/>
    <property type="match status" value="1"/>
</dbReference>
<accession>A0A2W7RSB8</accession>
<dbReference type="PANTHER" id="PTHR30329:SF21">
    <property type="entry name" value="LIPOPROTEIN YIAD-RELATED"/>
    <property type="match status" value="1"/>
</dbReference>
<proteinExistence type="predicted"/>
<evidence type="ECO:0000256" key="1">
    <source>
        <dbReference type="ARBA" id="ARBA00004442"/>
    </source>
</evidence>
<evidence type="ECO:0000256" key="6">
    <source>
        <dbReference type="SAM" id="MobiDB-lite"/>
    </source>
</evidence>
<keyword evidence="4" id="KW-0998">Cell outer membrane</keyword>
<dbReference type="PRINTS" id="PR01021">
    <property type="entry name" value="OMPADOMAIN"/>
</dbReference>
<dbReference type="InterPro" id="IPR006665">
    <property type="entry name" value="OmpA-like"/>
</dbReference>
<dbReference type="OrthoDB" id="1522982at2"/>
<dbReference type="InterPro" id="IPR036737">
    <property type="entry name" value="OmpA-like_sf"/>
</dbReference>
<evidence type="ECO:0000313" key="9">
    <source>
        <dbReference type="EMBL" id="PZX63583.1"/>
    </source>
</evidence>
<dbReference type="PRINTS" id="PR01023">
    <property type="entry name" value="NAFLGMOTY"/>
</dbReference>
<evidence type="ECO:0000256" key="5">
    <source>
        <dbReference type="PROSITE-ProRule" id="PRU00473"/>
    </source>
</evidence>
<dbReference type="GO" id="GO:0009279">
    <property type="term" value="C:cell outer membrane"/>
    <property type="evidence" value="ECO:0007669"/>
    <property type="project" value="UniProtKB-SubCell"/>
</dbReference>
<dbReference type="SUPFAM" id="SSF103647">
    <property type="entry name" value="TSP type-3 repeat"/>
    <property type="match status" value="1"/>
</dbReference>
<dbReference type="SUPFAM" id="SSF103088">
    <property type="entry name" value="OmpA-like"/>
    <property type="match status" value="1"/>
</dbReference>
<dbReference type="GO" id="GO:0005509">
    <property type="term" value="F:calcium ion binding"/>
    <property type="evidence" value="ECO:0007669"/>
    <property type="project" value="InterPro"/>
</dbReference>
<dbReference type="InterPro" id="IPR028974">
    <property type="entry name" value="TSP_type-3_rpt"/>
</dbReference>